<organism evidence="8 9">
    <name type="scientific">Musa troglodytarum</name>
    <name type="common">fe'i banana</name>
    <dbReference type="NCBI Taxonomy" id="320322"/>
    <lineage>
        <taxon>Eukaryota</taxon>
        <taxon>Viridiplantae</taxon>
        <taxon>Streptophyta</taxon>
        <taxon>Embryophyta</taxon>
        <taxon>Tracheophyta</taxon>
        <taxon>Spermatophyta</taxon>
        <taxon>Magnoliopsida</taxon>
        <taxon>Liliopsida</taxon>
        <taxon>Zingiberales</taxon>
        <taxon>Musaceae</taxon>
        <taxon>Musa</taxon>
    </lineage>
</organism>
<proteinExistence type="predicted"/>
<dbReference type="GO" id="GO:0016301">
    <property type="term" value="F:kinase activity"/>
    <property type="evidence" value="ECO:0007669"/>
    <property type="project" value="UniProtKB-KW"/>
</dbReference>
<dbReference type="EMBL" id="CP097511">
    <property type="protein sequence ID" value="URE43599.1"/>
    <property type="molecule type" value="Genomic_DNA"/>
</dbReference>
<dbReference type="PANTHER" id="PTHR48063:SF16">
    <property type="entry name" value="LRR RECEPTOR-LIKE SERINE_THREONINE-PROTEIN KINASE GSO1"/>
    <property type="match status" value="1"/>
</dbReference>
<dbReference type="Proteomes" id="UP001055439">
    <property type="component" value="Chromosome 9"/>
</dbReference>
<dbReference type="InterPro" id="IPR032675">
    <property type="entry name" value="LRR_dom_sf"/>
</dbReference>
<protein>
    <submittedName>
        <fullName evidence="8">LRR receptor-like serine threonine-protein kinase</fullName>
    </submittedName>
</protein>
<dbReference type="Gene3D" id="3.80.10.10">
    <property type="entry name" value="Ribonuclease Inhibitor"/>
    <property type="match status" value="1"/>
</dbReference>
<keyword evidence="3" id="KW-0732">Signal</keyword>
<reference evidence="8" key="1">
    <citation type="submission" date="2022-05" db="EMBL/GenBank/DDBJ databases">
        <title>The Musa troglodytarum L. genome provides insights into the mechanism of non-climacteric behaviour and enrichment of carotenoids.</title>
        <authorList>
            <person name="Wang J."/>
        </authorList>
    </citation>
    <scope>NUCLEOTIDE SEQUENCE</scope>
    <source>
        <tissue evidence="8">Leaf</tissue>
    </source>
</reference>
<name>A0A9E7I831_9LILI</name>
<keyword evidence="8" id="KW-0675">Receptor</keyword>
<dbReference type="AlphaFoldDB" id="A0A9E7I831"/>
<feature type="transmembrane region" description="Helical" evidence="7">
    <location>
        <begin position="69"/>
        <end position="91"/>
    </location>
</feature>
<dbReference type="SUPFAM" id="SSF52058">
    <property type="entry name" value="L domain-like"/>
    <property type="match status" value="1"/>
</dbReference>
<evidence type="ECO:0000256" key="6">
    <source>
        <dbReference type="ARBA" id="ARBA00023180"/>
    </source>
</evidence>
<keyword evidence="8" id="KW-0808">Transferase</keyword>
<evidence type="ECO:0000256" key="5">
    <source>
        <dbReference type="ARBA" id="ARBA00023136"/>
    </source>
</evidence>
<comment type="subcellular location">
    <subcellularLocation>
        <location evidence="1">Membrane</location>
        <topology evidence="1">Single-pass type I membrane protein</topology>
    </subcellularLocation>
</comment>
<dbReference type="PANTHER" id="PTHR48063">
    <property type="entry name" value="LRR RECEPTOR-LIKE KINASE"/>
    <property type="match status" value="1"/>
</dbReference>
<evidence type="ECO:0000313" key="8">
    <source>
        <dbReference type="EMBL" id="URE43599.1"/>
    </source>
</evidence>
<evidence type="ECO:0000256" key="2">
    <source>
        <dbReference type="ARBA" id="ARBA00022692"/>
    </source>
</evidence>
<evidence type="ECO:0000256" key="3">
    <source>
        <dbReference type="ARBA" id="ARBA00022729"/>
    </source>
</evidence>
<keyword evidence="6" id="KW-0325">Glycoprotein</keyword>
<sequence length="114" mass="12418">MSFLSSLNLSNNNFSGSIPQGGQLGTFDASAYWGNPYLCGRPLSPCDVRTGVHDDDDDEVEESALVDGWFYLSVGLGFAVGLPGLFAVMSIRRPWSIAYFNFVDRVIDSITKAN</sequence>
<dbReference type="OrthoDB" id="8731593at2759"/>
<evidence type="ECO:0000256" key="7">
    <source>
        <dbReference type="SAM" id="Phobius"/>
    </source>
</evidence>
<gene>
    <name evidence="8" type="ORF">MUK42_24812</name>
</gene>
<evidence type="ECO:0000256" key="1">
    <source>
        <dbReference type="ARBA" id="ARBA00004479"/>
    </source>
</evidence>
<keyword evidence="4 7" id="KW-1133">Transmembrane helix</keyword>
<accession>A0A9E7I831</accession>
<keyword evidence="9" id="KW-1185">Reference proteome</keyword>
<evidence type="ECO:0000256" key="4">
    <source>
        <dbReference type="ARBA" id="ARBA00022989"/>
    </source>
</evidence>
<keyword evidence="8" id="KW-0418">Kinase</keyword>
<dbReference type="GO" id="GO:0016020">
    <property type="term" value="C:membrane"/>
    <property type="evidence" value="ECO:0007669"/>
    <property type="project" value="UniProtKB-SubCell"/>
</dbReference>
<keyword evidence="5 7" id="KW-0472">Membrane</keyword>
<keyword evidence="2 7" id="KW-0812">Transmembrane</keyword>
<evidence type="ECO:0000313" key="9">
    <source>
        <dbReference type="Proteomes" id="UP001055439"/>
    </source>
</evidence>
<dbReference type="InterPro" id="IPR046956">
    <property type="entry name" value="RLP23-like"/>
</dbReference>